<dbReference type="EMBL" id="CAAHFG010000002">
    <property type="protein sequence ID" value="VGO15224.1"/>
    <property type="molecule type" value="Genomic_DNA"/>
</dbReference>
<accession>A0A6C2U726</accession>
<reference evidence="2 3" key="1">
    <citation type="submission" date="2019-04" db="EMBL/GenBank/DDBJ databases">
        <authorList>
            <person name="Van Vliet M D."/>
        </authorList>
    </citation>
    <scope>NUCLEOTIDE SEQUENCE [LARGE SCALE GENOMIC DNA]</scope>
    <source>
        <strain evidence="2 3">F1</strain>
    </source>
</reference>
<dbReference type="Proteomes" id="UP000366872">
    <property type="component" value="Unassembled WGS sequence"/>
</dbReference>
<dbReference type="InterPro" id="IPR011050">
    <property type="entry name" value="Pectin_lyase_fold/virulence"/>
</dbReference>
<feature type="chain" id="PRO_5025509514" description="Right handed beta helix domain-containing protein" evidence="1">
    <location>
        <begin position="22"/>
        <end position="510"/>
    </location>
</feature>
<name>A0A6C2U726_PONDE</name>
<sequence length="510" mass="57097">MKKNVYSALMSLVLCGTAAFAKPEFVGYEAFGAIGDGEADDLPAICKAHEYANEHALPVRSNPKATYHLGRRALTAVISTDTDWSTSRFVIDDRDVENHQKSLFEVRSRLQPEKLRIDRLTRDQKQLGAYPSRDCFVMVENRNRRRYIRRGLNQNSGSPQHDCFILRKDGSIASPIDWDYETITKVVARPIDKATLSLRGGVFATIANRMEQKQGYNYWSRNIVVSRSNTVVENLKHYVKGETEVGHPYSGFINVRDCADITLRNCFATGHKTYKTIGAAGKPVSMGSYDYSMNNVVNLRLIGCRMEGILDRSRWGVIGSNFCKNILVQDCELSRMDVHQGVSGTYTIRGSTLGYAGLNAIGRGLLTVEDSTLYGNNLIHFRSDYGSTWEGDVLIRKCRWVPGGGATMTPYMIGVQNDGMHDFGYPCFMPRHITIENLMVEDGHAPDGYDGMYVFANPDAIGKKHGAERPFPYRLTETVSIRGLQTASGKRPKISTNQALRNSVLLREKN</sequence>
<evidence type="ECO:0000313" key="2">
    <source>
        <dbReference type="EMBL" id="VGO15224.1"/>
    </source>
</evidence>
<keyword evidence="3" id="KW-1185">Reference proteome</keyword>
<feature type="signal peptide" evidence="1">
    <location>
        <begin position="1"/>
        <end position="21"/>
    </location>
</feature>
<gene>
    <name evidence="2" type="ORF">PDESU_03806</name>
</gene>
<dbReference type="AlphaFoldDB" id="A0A6C2U726"/>
<evidence type="ECO:0000313" key="3">
    <source>
        <dbReference type="Proteomes" id="UP000366872"/>
    </source>
</evidence>
<evidence type="ECO:0008006" key="4">
    <source>
        <dbReference type="Google" id="ProtNLM"/>
    </source>
</evidence>
<organism evidence="2 3">
    <name type="scientific">Pontiella desulfatans</name>
    <dbReference type="NCBI Taxonomy" id="2750659"/>
    <lineage>
        <taxon>Bacteria</taxon>
        <taxon>Pseudomonadati</taxon>
        <taxon>Kiritimatiellota</taxon>
        <taxon>Kiritimatiellia</taxon>
        <taxon>Kiritimatiellales</taxon>
        <taxon>Pontiellaceae</taxon>
        <taxon>Pontiella</taxon>
    </lineage>
</organism>
<dbReference type="RefSeq" id="WP_136080809.1">
    <property type="nucleotide sequence ID" value="NZ_CAAHFG010000002.1"/>
</dbReference>
<protein>
    <recommendedName>
        <fullName evidence="4">Right handed beta helix domain-containing protein</fullName>
    </recommendedName>
</protein>
<proteinExistence type="predicted"/>
<evidence type="ECO:0000256" key="1">
    <source>
        <dbReference type="SAM" id="SignalP"/>
    </source>
</evidence>
<keyword evidence="1" id="KW-0732">Signal</keyword>
<dbReference type="SUPFAM" id="SSF51126">
    <property type="entry name" value="Pectin lyase-like"/>
    <property type="match status" value="1"/>
</dbReference>